<accession>A0A1F4SUB6</accession>
<feature type="chain" id="PRO_5009514426" description="SLH domain-containing protein" evidence="1">
    <location>
        <begin position="29"/>
        <end position="653"/>
    </location>
</feature>
<evidence type="ECO:0000313" key="3">
    <source>
        <dbReference type="EMBL" id="OGC24010.1"/>
    </source>
</evidence>
<sequence>MNKLINKTIRRLLASVFVLFFLSYAVFAAVAPDPTRIAIGARVLSLGSASMGLEGDANSLYSNPASLASIKYWQIASMSGNLLEEYNYFSLSGIYPTQYGKFGLGIVSSNTGGALPTKVEELSDPSDPIYIQDPALSNMGYYNNALILSYANKMEGIFSFYPLKRLVINTPWMNDIDYGVNFKIFSVGLSGGGLSNTAGNGTELDLGLKGNTAIKGLSYGAVVQNALPFSLGGKLTYPNGWEESYPALIKVGISSNILGDENALTSYNNQSLKALLDLHMQPNLSVPALYKLGVEWSPISLLSIRAGIDQAMVGSDISNDLTAGIGVDFKGFRFDYAYHQFAGAPGVDNHFFSINYGLVPPAKEVKDYIIITSPSPTSITHDFKVTVTGKMHPDVGSAKINGTWISIGQDRSFDVEVPLSLKKNTLWVQAYNKKGELVETERLRTLRLISSPDVKPSYWVYDPVSYIGTLGIIKGYPDGTFKPEGNITRAELATLLVRTESGNEIATPNSVSFKDFTAKHWAAGFIEKAVKTNIVKGYPDRTFRPKENITRAEGLTMIARFGKVEQETYSQTLFKDIASNHWAAKIIAGAYDAGMLQYLRGKSFEPNKKLTRAEAVELLSKTDTVKELTNELLNFDAGYENEINPLYAKIAQR</sequence>
<dbReference type="PANTHER" id="PTHR43308">
    <property type="entry name" value="OUTER MEMBRANE PROTEIN ALPHA-RELATED"/>
    <property type="match status" value="1"/>
</dbReference>
<dbReference type="STRING" id="1802579.A2310_05665"/>
<dbReference type="InterPro" id="IPR051465">
    <property type="entry name" value="Cell_Envelope_Struct_Comp"/>
</dbReference>
<evidence type="ECO:0000259" key="2">
    <source>
        <dbReference type="PROSITE" id="PS51272"/>
    </source>
</evidence>
<keyword evidence="1" id="KW-0732">Signal</keyword>
<feature type="domain" description="SLH" evidence="2">
    <location>
        <begin position="573"/>
        <end position="633"/>
    </location>
</feature>
<dbReference type="InterPro" id="IPR013783">
    <property type="entry name" value="Ig-like_fold"/>
</dbReference>
<protein>
    <recommendedName>
        <fullName evidence="2">SLH domain-containing protein</fullName>
    </recommendedName>
</protein>
<dbReference type="InterPro" id="IPR001119">
    <property type="entry name" value="SLH_dom"/>
</dbReference>
<feature type="signal peptide" evidence="1">
    <location>
        <begin position="1"/>
        <end position="28"/>
    </location>
</feature>
<dbReference type="EMBL" id="MEUB01000013">
    <property type="protein sequence ID" value="OGC24010.1"/>
    <property type="molecule type" value="Genomic_DNA"/>
</dbReference>
<dbReference type="AlphaFoldDB" id="A0A1F4SUB6"/>
<proteinExistence type="predicted"/>
<evidence type="ECO:0000313" key="4">
    <source>
        <dbReference type="Proteomes" id="UP000178417"/>
    </source>
</evidence>
<dbReference type="Pfam" id="PF00395">
    <property type="entry name" value="SLH"/>
    <property type="match status" value="3"/>
</dbReference>
<dbReference type="Proteomes" id="UP000178417">
    <property type="component" value="Unassembled WGS sequence"/>
</dbReference>
<name>A0A1F4SUB6_UNCSA</name>
<reference evidence="3 4" key="1">
    <citation type="journal article" date="2016" name="Nat. Commun.">
        <title>Thousands of microbial genomes shed light on interconnected biogeochemical processes in an aquifer system.</title>
        <authorList>
            <person name="Anantharaman K."/>
            <person name="Brown C.T."/>
            <person name="Hug L.A."/>
            <person name="Sharon I."/>
            <person name="Castelle C.J."/>
            <person name="Probst A.J."/>
            <person name="Thomas B.C."/>
            <person name="Singh A."/>
            <person name="Wilkins M.J."/>
            <person name="Karaoz U."/>
            <person name="Brodie E.L."/>
            <person name="Williams K.H."/>
            <person name="Hubbard S.S."/>
            <person name="Banfield J.F."/>
        </authorList>
    </citation>
    <scope>NUCLEOTIDE SEQUENCE [LARGE SCALE GENOMIC DNA]</scope>
</reference>
<dbReference type="PROSITE" id="PS51272">
    <property type="entry name" value="SLH"/>
    <property type="match status" value="3"/>
</dbReference>
<comment type="caution">
    <text evidence="3">The sequence shown here is derived from an EMBL/GenBank/DDBJ whole genome shotgun (WGS) entry which is preliminary data.</text>
</comment>
<feature type="domain" description="SLH" evidence="2">
    <location>
        <begin position="509"/>
        <end position="572"/>
    </location>
</feature>
<dbReference type="Gene3D" id="2.60.40.10">
    <property type="entry name" value="Immunoglobulins"/>
    <property type="match status" value="1"/>
</dbReference>
<feature type="domain" description="SLH" evidence="2">
    <location>
        <begin position="447"/>
        <end position="508"/>
    </location>
</feature>
<evidence type="ECO:0000256" key="1">
    <source>
        <dbReference type="SAM" id="SignalP"/>
    </source>
</evidence>
<gene>
    <name evidence="3" type="ORF">A2310_05665</name>
</gene>
<organism evidence="3 4">
    <name type="scientific">candidate division WOR-1 bacterium RIFOXYB2_FULL_37_13</name>
    <dbReference type="NCBI Taxonomy" id="1802579"/>
    <lineage>
        <taxon>Bacteria</taxon>
        <taxon>Bacillati</taxon>
        <taxon>Saganbacteria</taxon>
    </lineage>
</organism>
<dbReference type="Gene3D" id="2.40.160.60">
    <property type="entry name" value="Outer membrane protein transport protein (OMPP1/FadL/TodX)"/>
    <property type="match status" value="1"/>
</dbReference>